<dbReference type="EMBL" id="MHNL01000005">
    <property type="protein sequence ID" value="OGZ45653.1"/>
    <property type="molecule type" value="Genomic_DNA"/>
</dbReference>
<evidence type="ECO:0000313" key="10">
    <source>
        <dbReference type="Proteomes" id="UP000177785"/>
    </source>
</evidence>
<evidence type="ECO:0000256" key="7">
    <source>
        <dbReference type="HAMAP-Rule" id="MF_00017"/>
    </source>
</evidence>
<evidence type="ECO:0000256" key="6">
    <source>
        <dbReference type="ARBA" id="ARBA00023204"/>
    </source>
</evidence>
<dbReference type="Gene3D" id="3.40.1360.10">
    <property type="match status" value="1"/>
</dbReference>
<dbReference type="GO" id="GO:0003677">
    <property type="term" value="F:DNA binding"/>
    <property type="evidence" value="ECO:0007669"/>
    <property type="project" value="UniProtKB-UniRule"/>
</dbReference>
<organism evidence="9 10">
    <name type="scientific">Candidatus Ryanbacteria bacterium RIFCSPHIGHO2_01_FULL_48_27</name>
    <dbReference type="NCBI Taxonomy" id="1802115"/>
    <lineage>
        <taxon>Bacteria</taxon>
        <taxon>Candidatus Ryaniibacteriota</taxon>
    </lineage>
</organism>
<keyword evidence="5 7" id="KW-0233">DNA recombination</keyword>
<dbReference type="InterPro" id="IPR000093">
    <property type="entry name" value="DNA_Rcmb_RecR"/>
</dbReference>
<accession>A0A1G2G631</accession>
<dbReference type="GO" id="GO:0008270">
    <property type="term" value="F:zinc ion binding"/>
    <property type="evidence" value="ECO:0007669"/>
    <property type="project" value="UniProtKB-KW"/>
</dbReference>
<proteinExistence type="inferred from homology"/>
<dbReference type="GO" id="GO:0006310">
    <property type="term" value="P:DNA recombination"/>
    <property type="evidence" value="ECO:0007669"/>
    <property type="project" value="UniProtKB-UniRule"/>
</dbReference>
<dbReference type="STRING" id="1802115.A2756_01970"/>
<keyword evidence="2 7" id="KW-0227">DNA damage</keyword>
<dbReference type="GO" id="GO:0006281">
    <property type="term" value="P:DNA repair"/>
    <property type="evidence" value="ECO:0007669"/>
    <property type="project" value="UniProtKB-UniRule"/>
</dbReference>
<dbReference type="InterPro" id="IPR034137">
    <property type="entry name" value="TOPRIM_RecR"/>
</dbReference>
<dbReference type="Pfam" id="PF21175">
    <property type="entry name" value="RecR_C"/>
    <property type="match status" value="1"/>
</dbReference>
<keyword evidence="3 7" id="KW-0863">Zinc-finger</keyword>
<sequence>MAYPRRVQELIEDFTRLPGIGPRQAARFVYALLAKDESFLASFAGHLGSLKTETMLCRSCFRITEQRPDQTCEICSASSRNTDKILVVEKDTDVENFEKSGVFSGVYHVLGGSISTLEKNSAEKLHMRELFERVKSLAAKNEQVEIIIATSNNLEGNQTATYIERILEPLTVSVTRLGRGLSTGSEIEYADPMTLEQALQNRK</sequence>
<dbReference type="Proteomes" id="UP000177785">
    <property type="component" value="Unassembled WGS sequence"/>
</dbReference>
<dbReference type="InterPro" id="IPR023627">
    <property type="entry name" value="Rcmb_RecR"/>
</dbReference>
<evidence type="ECO:0000256" key="4">
    <source>
        <dbReference type="ARBA" id="ARBA00022833"/>
    </source>
</evidence>
<dbReference type="PROSITE" id="PS50880">
    <property type="entry name" value="TOPRIM"/>
    <property type="match status" value="1"/>
</dbReference>
<evidence type="ECO:0000256" key="2">
    <source>
        <dbReference type="ARBA" id="ARBA00022763"/>
    </source>
</evidence>
<dbReference type="SUPFAM" id="SSF111304">
    <property type="entry name" value="Recombination protein RecR"/>
    <property type="match status" value="1"/>
</dbReference>
<dbReference type="Gene3D" id="1.10.8.420">
    <property type="entry name" value="RecR Domain 1"/>
    <property type="match status" value="1"/>
</dbReference>
<comment type="caution">
    <text evidence="9">The sequence shown here is derived from an EMBL/GenBank/DDBJ whole genome shotgun (WGS) entry which is preliminary data.</text>
</comment>
<dbReference type="CDD" id="cd01025">
    <property type="entry name" value="TOPRIM_recR"/>
    <property type="match status" value="1"/>
</dbReference>
<name>A0A1G2G631_9BACT</name>
<dbReference type="PANTHER" id="PTHR30446">
    <property type="entry name" value="RECOMBINATION PROTEIN RECR"/>
    <property type="match status" value="1"/>
</dbReference>
<protein>
    <recommendedName>
        <fullName evidence="7">Recombination protein RecR</fullName>
    </recommendedName>
</protein>
<evidence type="ECO:0000256" key="5">
    <source>
        <dbReference type="ARBA" id="ARBA00023172"/>
    </source>
</evidence>
<evidence type="ECO:0000313" key="9">
    <source>
        <dbReference type="EMBL" id="OGZ45653.1"/>
    </source>
</evidence>
<dbReference type="HAMAP" id="MF_00017">
    <property type="entry name" value="RecR"/>
    <property type="match status" value="1"/>
</dbReference>
<dbReference type="SMART" id="SM00493">
    <property type="entry name" value="TOPRIM"/>
    <property type="match status" value="1"/>
</dbReference>
<keyword evidence="1 7" id="KW-0479">Metal-binding</keyword>
<evidence type="ECO:0000256" key="1">
    <source>
        <dbReference type="ARBA" id="ARBA00022723"/>
    </source>
</evidence>
<evidence type="ECO:0000256" key="3">
    <source>
        <dbReference type="ARBA" id="ARBA00022771"/>
    </source>
</evidence>
<comment type="similarity">
    <text evidence="7">Belongs to the RecR family.</text>
</comment>
<dbReference type="Pfam" id="PF13662">
    <property type="entry name" value="Toprim_4"/>
    <property type="match status" value="1"/>
</dbReference>
<feature type="domain" description="Toprim" evidence="8">
    <location>
        <begin position="83"/>
        <end position="182"/>
    </location>
</feature>
<dbReference type="Pfam" id="PF21176">
    <property type="entry name" value="RecR_HhH"/>
    <property type="match status" value="1"/>
</dbReference>
<dbReference type="PANTHER" id="PTHR30446:SF0">
    <property type="entry name" value="RECOMBINATION PROTEIN RECR"/>
    <property type="match status" value="1"/>
</dbReference>
<dbReference type="NCBIfam" id="TIGR00615">
    <property type="entry name" value="recR"/>
    <property type="match status" value="1"/>
</dbReference>
<evidence type="ECO:0000259" key="8">
    <source>
        <dbReference type="PROSITE" id="PS50880"/>
    </source>
</evidence>
<reference evidence="9 10" key="1">
    <citation type="journal article" date="2016" name="Nat. Commun.">
        <title>Thousands of microbial genomes shed light on interconnected biogeochemical processes in an aquifer system.</title>
        <authorList>
            <person name="Anantharaman K."/>
            <person name="Brown C.T."/>
            <person name="Hug L.A."/>
            <person name="Sharon I."/>
            <person name="Castelle C.J."/>
            <person name="Probst A.J."/>
            <person name="Thomas B.C."/>
            <person name="Singh A."/>
            <person name="Wilkins M.J."/>
            <person name="Karaoz U."/>
            <person name="Brodie E.L."/>
            <person name="Williams K.H."/>
            <person name="Hubbard S.S."/>
            <person name="Banfield J.F."/>
        </authorList>
    </citation>
    <scope>NUCLEOTIDE SEQUENCE [LARGE SCALE GENOMIC DNA]</scope>
</reference>
<dbReference type="InterPro" id="IPR006171">
    <property type="entry name" value="TOPRIM_dom"/>
</dbReference>
<gene>
    <name evidence="7" type="primary">recR</name>
    <name evidence="9" type="ORF">A2756_01970</name>
</gene>
<dbReference type="AlphaFoldDB" id="A0A1G2G631"/>
<keyword evidence="6 7" id="KW-0234">DNA repair</keyword>
<keyword evidence="4 7" id="KW-0862">Zinc</keyword>
<comment type="function">
    <text evidence="7">May play a role in DNA repair. It seems to be involved in an RecBC-independent recombinational process of DNA repair. It may act with RecF and RecO.</text>
</comment>
<comment type="caution">
    <text evidence="7">Lacks conserved residue(s) required for the propagation of feature annotation.</text>
</comment>